<dbReference type="Proteomes" id="UP000502421">
    <property type="component" value="Chromosome"/>
</dbReference>
<feature type="domain" description="DUF4236" evidence="2">
    <location>
        <begin position="41"/>
        <end position="91"/>
    </location>
</feature>
<evidence type="ECO:0000313" key="3">
    <source>
        <dbReference type="EMBL" id="QJB35503.1"/>
    </source>
</evidence>
<feature type="transmembrane region" description="Helical" evidence="1">
    <location>
        <begin position="6"/>
        <end position="26"/>
    </location>
</feature>
<gene>
    <name evidence="3" type="ORF">HF329_31040</name>
</gene>
<dbReference type="Pfam" id="PF14020">
    <property type="entry name" value="DUF4236"/>
    <property type="match status" value="1"/>
</dbReference>
<feature type="transmembrane region" description="Helical" evidence="1">
    <location>
        <begin position="178"/>
        <end position="196"/>
    </location>
</feature>
<reference evidence="4" key="1">
    <citation type="submission" date="2020-04" db="EMBL/GenBank/DDBJ databases">
        <authorList>
            <person name="Kittiwongwattana C."/>
        </authorList>
    </citation>
    <scope>NUCLEOTIDE SEQUENCE [LARGE SCALE GENOMIC DNA]</scope>
    <source>
        <strain evidence="4">1310</strain>
    </source>
</reference>
<proteinExistence type="predicted"/>
<dbReference type="InterPro" id="IPR025330">
    <property type="entry name" value="DUF4236"/>
</dbReference>
<dbReference type="KEGG" id="coy:HF329_31040"/>
<name>A0AAE6ZNY8_9BACT</name>
<feature type="transmembrane region" description="Helical" evidence="1">
    <location>
        <begin position="145"/>
        <end position="166"/>
    </location>
</feature>
<dbReference type="AlphaFoldDB" id="A0AAE6ZNY8"/>
<dbReference type="EMBL" id="CP051205">
    <property type="protein sequence ID" value="QJB35503.1"/>
    <property type="molecule type" value="Genomic_DNA"/>
</dbReference>
<sequence>MMVAGIIRRFLSPLFYCICFVLSVLWNRSIVSPKNLFVMGWSFRKSVSSGLFKVNFSKSGVSYSMGVKGARINLGPRGTYVNLNIHGINYRQRIARPVYPPPSPGPAPMPAEESNNIASADVDMLTDTDSQTFIKELNKKSAQVSYAKGAMLPMLLVVLAFLSVAFDRQEGVIKSDYLVYELALCMVCFIPLVRWLKKLDRKRLTMELHYDMDDKYRQVYDQFKIHFVTFSRSSKVWQYLNAQRTTDYKRNAGAGKIIRRAGIRGLSENRMPTPYFVTNVAIPWIALNNMELYFLPERLLIKRGSAFAAVFYKNLRLKGHRVDFVESEMLPPDARVVDYTWQYVNRSGGPDRRFNNNRKLPVCAYSEYTFTSDTGIFEIIATSKQSAMDDFADFIIKIGMLQAGMGGVLQ</sequence>
<evidence type="ECO:0000313" key="4">
    <source>
        <dbReference type="Proteomes" id="UP000502421"/>
    </source>
</evidence>
<keyword evidence="1" id="KW-0472">Membrane</keyword>
<keyword evidence="1" id="KW-1133">Transmembrane helix</keyword>
<evidence type="ECO:0000259" key="2">
    <source>
        <dbReference type="Pfam" id="PF14020"/>
    </source>
</evidence>
<protein>
    <submittedName>
        <fullName evidence="3">DUF4236 domain-containing protein</fullName>
    </submittedName>
</protein>
<accession>A0AAE6ZNY8</accession>
<evidence type="ECO:0000256" key="1">
    <source>
        <dbReference type="SAM" id="Phobius"/>
    </source>
</evidence>
<organism evidence="3 4">
    <name type="scientific">Chitinophaga oryzae</name>
    <dbReference type="NCBI Taxonomy" id="2725414"/>
    <lineage>
        <taxon>Bacteria</taxon>
        <taxon>Pseudomonadati</taxon>
        <taxon>Bacteroidota</taxon>
        <taxon>Chitinophagia</taxon>
        <taxon>Chitinophagales</taxon>
        <taxon>Chitinophagaceae</taxon>
        <taxon>Chitinophaga</taxon>
    </lineage>
</organism>
<keyword evidence="1" id="KW-0812">Transmembrane</keyword>